<dbReference type="InterPro" id="IPR051783">
    <property type="entry name" value="NAD(P)-dependent_oxidoreduct"/>
</dbReference>
<dbReference type="AlphaFoldDB" id="A0A328ASK1"/>
<dbReference type="Gene3D" id="3.40.50.720">
    <property type="entry name" value="NAD(P)-binding Rossmann-like Domain"/>
    <property type="match status" value="1"/>
</dbReference>
<dbReference type="Pfam" id="PF01370">
    <property type="entry name" value="Epimerase"/>
    <property type="match status" value="1"/>
</dbReference>
<feature type="domain" description="NAD-dependent epimerase/dehydratase" evidence="1">
    <location>
        <begin position="9"/>
        <end position="220"/>
    </location>
</feature>
<sequence>MEQDNAPLALVIGATGGIGGAVAERLVARGWRVRALNRSPQTAKGPRGLEWVQGDAMLAADVRRAAEGAQLIFHGANPPGYRGWGALVLPMLRNTIAAAEAIGARILFPGTIYNYGPDAFPLIDEDAPQQPTTRKGAIRVQMEAALAEAASAGTPVTIVRAGDFFGPKAGNTWFSQGLIKPNEPLSSITYPGPLAVEHSWAYLPDLAQAMVRLVEQPGAGAFESYHLAGHRMTGRQLVAELEQVAGRRLAVKRLPWLALKAMSPFNETLRELMEVRYLWETPVLLDNTRLRARLGEEPHTPLATALETTLRGMGALPQYPAALAA</sequence>
<dbReference type="InterPro" id="IPR036291">
    <property type="entry name" value="NAD(P)-bd_dom_sf"/>
</dbReference>
<dbReference type="Proteomes" id="UP000249725">
    <property type="component" value="Unassembled WGS sequence"/>
</dbReference>
<evidence type="ECO:0000313" key="2">
    <source>
        <dbReference type="EMBL" id="RAK57241.1"/>
    </source>
</evidence>
<dbReference type="GO" id="GO:0004029">
    <property type="term" value="F:aldehyde dehydrogenase (NAD+) activity"/>
    <property type="evidence" value="ECO:0007669"/>
    <property type="project" value="TreeGrafter"/>
</dbReference>
<dbReference type="InterPro" id="IPR001509">
    <property type="entry name" value="Epimerase_deHydtase"/>
</dbReference>
<proteinExistence type="predicted"/>
<dbReference type="RefSeq" id="WP_111513693.1">
    <property type="nucleotide sequence ID" value="NZ_QFYR01000001.1"/>
</dbReference>
<dbReference type="EMBL" id="QFYR01000001">
    <property type="protein sequence ID" value="RAK57241.1"/>
    <property type="molecule type" value="Genomic_DNA"/>
</dbReference>
<dbReference type="OrthoDB" id="7170465at2"/>
<dbReference type="SUPFAM" id="SSF51735">
    <property type="entry name" value="NAD(P)-binding Rossmann-fold domains"/>
    <property type="match status" value="1"/>
</dbReference>
<comment type="caution">
    <text evidence="2">The sequence shown here is derived from an EMBL/GenBank/DDBJ whole genome shotgun (WGS) entry which is preliminary data.</text>
</comment>
<evidence type="ECO:0000313" key="3">
    <source>
        <dbReference type="Proteomes" id="UP000249725"/>
    </source>
</evidence>
<dbReference type="PANTHER" id="PTHR48079">
    <property type="entry name" value="PROTEIN YEEZ"/>
    <property type="match status" value="1"/>
</dbReference>
<name>A0A328ASK1_9CAUL</name>
<keyword evidence="3" id="KW-1185">Reference proteome</keyword>
<evidence type="ECO:0000259" key="1">
    <source>
        <dbReference type="Pfam" id="PF01370"/>
    </source>
</evidence>
<gene>
    <name evidence="2" type="ORF">DJ018_04650</name>
</gene>
<dbReference type="GO" id="GO:0005737">
    <property type="term" value="C:cytoplasm"/>
    <property type="evidence" value="ECO:0007669"/>
    <property type="project" value="TreeGrafter"/>
</dbReference>
<reference evidence="3" key="1">
    <citation type="submission" date="2018-05" db="EMBL/GenBank/DDBJ databases">
        <authorList>
            <person name="Li X."/>
        </authorList>
    </citation>
    <scope>NUCLEOTIDE SEQUENCE [LARGE SCALE GENOMIC DNA]</scope>
    <source>
        <strain evidence="3">YIM 73061</strain>
    </source>
</reference>
<accession>A0A328ASK1</accession>
<protein>
    <recommendedName>
        <fullName evidence="1">NAD-dependent epimerase/dehydratase domain-containing protein</fullName>
    </recommendedName>
</protein>
<dbReference type="PANTHER" id="PTHR48079:SF6">
    <property type="entry name" value="NAD(P)-BINDING DOMAIN-CONTAINING PROTEIN-RELATED"/>
    <property type="match status" value="1"/>
</dbReference>
<organism evidence="2 3">
    <name type="scientific">Phenylobacterium deserti</name>
    <dbReference type="NCBI Taxonomy" id="1914756"/>
    <lineage>
        <taxon>Bacteria</taxon>
        <taxon>Pseudomonadati</taxon>
        <taxon>Pseudomonadota</taxon>
        <taxon>Alphaproteobacteria</taxon>
        <taxon>Caulobacterales</taxon>
        <taxon>Caulobacteraceae</taxon>
        <taxon>Phenylobacterium</taxon>
    </lineage>
</organism>